<dbReference type="PROSITE" id="PS50893">
    <property type="entry name" value="ABC_TRANSPORTER_2"/>
    <property type="match status" value="1"/>
</dbReference>
<name>A0A372FS94_9ACTN</name>
<dbReference type="PROSITE" id="PS00211">
    <property type="entry name" value="ABC_TRANSPORTER_1"/>
    <property type="match status" value="1"/>
</dbReference>
<dbReference type="SMART" id="SM00382">
    <property type="entry name" value="AAA"/>
    <property type="match status" value="1"/>
</dbReference>
<evidence type="ECO:0000256" key="2">
    <source>
        <dbReference type="ARBA" id="ARBA00022741"/>
    </source>
</evidence>
<dbReference type="CDD" id="cd03255">
    <property type="entry name" value="ABC_MJ0796_LolCDE_FtsE"/>
    <property type="match status" value="1"/>
</dbReference>
<evidence type="ECO:0000259" key="4">
    <source>
        <dbReference type="PROSITE" id="PS50893"/>
    </source>
</evidence>
<dbReference type="InterPro" id="IPR017871">
    <property type="entry name" value="ABC_transporter-like_CS"/>
</dbReference>
<comment type="caution">
    <text evidence="5">The sequence shown here is derived from an EMBL/GenBank/DDBJ whole genome shotgun (WGS) entry which is preliminary data.</text>
</comment>
<dbReference type="GO" id="GO:0005524">
    <property type="term" value="F:ATP binding"/>
    <property type="evidence" value="ECO:0007669"/>
    <property type="project" value="UniProtKB-KW"/>
</dbReference>
<dbReference type="Proteomes" id="UP000262621">
    <property type="component" value="Unassembled WGS sequence"/>
</dbReference>
<dbReference type="AlphaFoldDB" id="A0A372FS94"/>
<dbReference type="InterPro" id="IPR017911">
    <property type="entry name" value="MacB-like_ATP-bd"/>
</dbReference>
<dbReference type="InterPro" id="IPR003593">
    <property type="entry name" value="AAA+_ATPase"/>
</dbReference>
<keyword evidence="6" id="KW-1185">Reference proteome</keyword>
<keyword evidence="3 5" id="KW-0067">ATP-binding</keyword>
<dbReference type="GO" id="GO:0016887">
    <property type="term" value="F:ATP hydrolysis activity"/>
    <property type="evidence" value="ECO:0007669"/>
    <property type="project" value="InterPro"/>
</dbReference>
<evidence type="ECO:0000313" key="6">
    <source>
        <dbReference type="Proteomes" id="UP000262621"/>
    </source>
</evidence>
<evidence type="ECO:0000313" key="5">
    <source>
        <dbReference type="EMBL" id="RFS43578.1"/>
    </source>
</evidence>
<dbReference type="Pfam" id="PF00005">
    <property type="entry name" value="ABC_tran"/>
    <property type="match status" value="1"/>
</dbReference>
<dbReference type="Gene3D" id="3.40.50.300">
    <property type="entry name" value="P-loop containing nucleotide triphosphate hydrolases"/>
    <property type="match status" value="1"/>
</dbReference>
<dbReference type="EMBL" id="QVFU01000053">
    <property type="protein sequence ID" value="RFS43578.1"/>
    <property type="molecule type" value="Genomic_DNA"/>
</dbReference>
<dbReference type="GO" id="GO:0005886">
    <property type="term" value="C:plasma membrane"/>
    <property type="evidence" value="ECO:0007669"/>
    <property type="project" value="TreeGrafter"/>
</dbReference>
<proteinExistence type="predicted"/>
<dbReference type="SUPFAM" id="SSF52540">
    <property type="entry name" value="P-loop containing nucleoside triphosphate hydrolases"/>
    <property type="match status" value="1"/>
</dbReference>
<protein>
    <submittedName>
        <fullName evidence="5">ABC transporter ATP-binding protein</fullName>
    </submittedName>
</protein>
<keyword evidence="1" id="KW-0813">Transport</keyword>
<evidence type="ECO:0000256" key="3">
    <source>
        <dbReference type="ARBA" id="ARBA00022840"/>
    </source>
</evidence>
<gene>
    <name evidence="5" type="ORF">D0Q02_26990</name>
</gene>
<dbReference type="InterPro" id="IPR015854">
    <property type="entry name" value="ABC_transpr_LolD-like"/>
</dbReference>
<dbReference type="InterPro" id="IPR003439">
    <property type="entry name" value="ABC_transporter-like_ATP-bd"/>
</dbReference>
<sequence>MEAKGLRYEVNDRVILDDVDLTAGKGSSTAIVGPSGTGKTTLLMCLAGILPIKAGRVRIAGQDLTAAKGRDRAGLRLREIGLIYQFGELLPELSPIDNVTLPALLAGIRRKEAYGRARRLLTELEVETLSEAPTALLSGGERQRVAVARALVTEPTVVLADEPTGSLDPASTELVANLLFGLPETHGCALVVVTHNDRVAARADSVFRLGVQADDAAVTS</sequence>
<keyword evidence="2" id="KW-0547">Nucleotide-binding</keyword>
<organism evidence="5 6">
    <name type="scientific">Micromonospora craniellae</name>
    <dbReference type="NCBI Taxonomy" id="2294034"/>
    <lineage>
        <taxon>Bacteria</taxon>
        <taxon>Bacillati</taxon>
        <taxon>Actinomycetota</taxon>
        <taxon>Actinomycetes</taxon>
        <taxon>Micromonosporales</taxon>
        <taxon>Micromonosporaceae</taxon>
        <taxon>Micromonospora</taxon>
    </lineage>
</organism>
<reference evidence="5 6" key="1">
    <citation type="submission" date="2018-08" db="EMBL/GenBank/DDBJ databases">
        <title>Verrucosispora craniellae sp. nov., isolated from a marine sponge in the South China Sea.</title>
        <authorList>
            <person name="Li L."/>
            <person name="Lin H.W."/>
        </authorList>
    </citation>
    <scope>NUCLEOTIDE SEQUENCE [LARGE SCALE GENOMIC DNA]</scope>
    <source>
        <strain evidence="5 6">LHW63014</strain>
    </source>
</reference>
<accession>A0A372FS94</accession>
<dbReference type="PANTHER" id="PTHR24220:SF685">
    <property type="entry name" value="ABC TRANSPORTER RELATED"/>
    <property type="match status" value="1"/>
</dbReference>
<dbReference type="OrthoDB" id="9802264at2"/>
<feature type="domain" description="ABC transporter" evidence="4">
    <location>
        <begin position="1"/>
        <end position="220"/>
    </location>
</feature>
<dbReference type="GO" id="GO:0022857">
    <property type="term" value="F:transmembrane transporter activity"/>
    <property type="evidence" value="ECO:0007669"/>
    <property type="project" value="TreeGrafter"/>
</dbReference>
<evidence type="ECO:0000256" key="1">
    <source>
        <dbReference type="ARBA" id="ARBA00022448"/>
    </source>
</evidence>
<dbReference type="InterPro" id="IPR027417">
    <property type="entry name" value="P-loop_NTPase"/>
</dbReference>
<dbReference type="PANTHER" id="PTHR24220">
    <property type="entry name" value="IMPORT ATP-BINDING PROTEIN"/>
    <property type="match status" value="1"/>
</dbReference>